<dbReference type="InterPro" id="IPR031883">
    <property type="entry name" value="DUF4763"/>
</dbReference>
<organism evidence="2 3">
    <name type="scientific">Drosophila mauritiana</name>
    <name type="common">Fruit fly</name>
    <dbReference type="NCBI Taxonomy" id="7226"/>
    <lineage>
        <taxon>Eukaryota</taxon>
        <taxon>Metazoa</taxon>
        <taxon>Ecdysozoa</taxon>
        <taxon>Arthropoda</taxon>
        <taxon>Hexapoda</taxon>
        <taxon>Insecta</taxon>
        <taxon>Pterygota</taxon>
        <taxon>Neoptera</taxon>
        <taxon>Endopterygota</taxon>
        <taxon>Diptera</taxon>
        <taxon>Brachycera</taxon>
        <taxon>Muscomorpha</taxon>
        <taxon>Ephydroidea</taxon>
        <taxon>Drosophilidae</taxon>
        <taxon>Drosophila</taxon>
        <taxon>Sophophora</taxon>
    </lineage>
</organism>
<dbReference type="Proteomes" id="UP000515162">
    <property type="component" value="Chromosome 3R"/>
</dbReference>
<reference evidence="3" key="1">
    <citation type="submission" date="2025-08" db="UniProtKB">
        <authorList>
            <consortium name="RefSeq"/>
        </authorList>
    </citation>
    <scope>IDENTIFICATION</scope>
    <source>
        <strain evidence="3">Mau12</strain>
        <tissue evidence="3">Whole Body</tissue>
    </source>
</reference>
<dbReference type="RefSeq" id="XP_033165782.1">
    <property type="nucleotide sequence ID" value="XM_033309891.1"/>
</dbReference>
<evidence type="ECO:0000313" key="2">
    <source>
        <dbReference type="Proteomes" id="UP000515162"/>
    </source>
</evidence>
<evidence type="ECO:0000313" key="3">
    <source>
        <dbReference type="RefSeq" id="XP_033165782.1"/>
    </source>
</evidence>
<keyword evidence="1" id="KW-0175">Coiled coil</keyword>
<evidence type="ECO:0000256" key="1">
    <source>
        <dbReference type="SAM" id="Coils"/>
    </source>
</evidence>
<protein>
    <submittedName>
        <fullName evidence="3">Uncharacterized protein LOC117144601</fullName>
    </submittedName>
</protein>
<sequence length="336" mass="38686">MELEEVSSLGEIATCAKMPLNEMDLISRTSKCGKSVLEIFDVDEKVSFSYDGGEEEEMEILDRSEQSDDRPVKMAQDIDCLIRQIESMQIAIRKRQVKKCSEDISEESTDKEIEAITDAQVKCKQRENQGIDIGIKKKSVAICSNNQPLCGNELLEARSLRQAHNRIQTQIDDLICRYRKLREIIHQMRERIRCMEGNLIDLNSEAEKYVAWSSEVSKELRVCQERYNYLVSAKMSKAEGKKQDLVQTTRLLKYNAACLTKSRLKREIADFNGEVTDLVNLMSELHKELDRNMAFFESRHSNFLDDPEEFLSSLTVTVRLSDEFRKSGMKLEDGVN</sequence>
<dbReference type="Pfam" id="PF15960">
    <property type="entry name" value="DUF4763"/>
    <property type="match status" value="1"/>
</dbReference>
<dbReference type="AlphaFoldDB" id="A0A6P8KC97"/>
<feature type="coiled-coil region" evidence="1">
    <location>
        <begin position="171"/>
        <end position="205"/>
    </location>
</feature>
<accession>A0A6P8KC97</accession>
<dbReference type="GeneID" id="117144601"/>
<gene>
    <name evidence="3" type="primary">LOC117144601</name>
</gene>
<keyword evidence="2" id="KW-1185">Reference proteome</keyword>
<name>A0A6P8KC97_DROMA</name>
<proteinExistence type="predicted"/>